<dbReference type="VEuPathDB" id="FungiDB:BO71DRAFT_55724"/>
<dbReference type="Proteomes" id="UP000247810">
    <property type="component" value="Unassembled WGS sequence"/>
</dbReference>
<dbReference type="AlphaFoldDB" id="A0A319D9Q7"/>
<organism evidence="1 2">
    <name type="scientific">Aspergillus ellipticus CBS 707.79</name>
    <dbReference type="NCBI Taxonomy" id="1448320"/>
    <lineage>
        <taxon>Eukaryota</taxon>
        <taxon>Fungi</taxon>
        <taxon>Dikarya</taxon>
        <taxon>Ascomycota</taxon>
        <taxon>Pezizomycotina</taxon>
        <taxon>Eurotiomycetes</taxon>
        <taxon>Eurotiomycetidae</taxon>
        <taxon>Eurotiales</taxon>
        <taxon>Aspergillaceae</taxon>
        <taxon>Aspergillus</taxon>
        <taxon>Aspergillus subgen. Circumdati</taxon>
    </lineage>
</organism>
<accession>A0A319D9Q7</accession>
<proteinExistence type="predicted"/>
<reference evidence="1 2" key="1">
    <citation type="submission" date="2018-02" db="EMBL/GenBank/DDBJ databases">
        <title>The genomes of Aspergillus section Nigri reveals drivers in fungal speciation.</title>
        <authorList>
            <consortium name="DOE Joint Genome Institute"/>
            <person name="Vesth T.C."/>
            <person name="Nybo J."/>
            <person name="Theobald S."/>
            <person name="Brandl J."/>
            <person name="Frisvad J.C."/>
            <person name="Nielsen K.F."/>
            <person name="Lyhne E.K."/>
            <person name="Kogle M.E."/>
            <person name="Kuo A."/>
            <person name="Riley R."/>
            <person name="Clum A."/>
            <person name="Nolan M."/>
            <person name="Lipzen A."/>
            <person name="Salamov A."/>
            <person name="Henrissat B."/>
            <person name="Wiebenga A."/>
            <person name="De vries R.P."/>
            <person name="Grigoriev I.V."/>
            <person name="Mortensen U.H."/>
            <person name="Andersen M.R."/>
            <person name="Baker S.E."/>
        </authorList>
    </citation>
    <scope>NUCLEOTIDE SEQUENCE [LARGE SCALE GENOMIC DNA]</scope>
    <source>
        <strain evidence="1 2">CBS 707.79</strain>
    </source>
</reference>
<name>A0A319D9Q7_9EURO</name>
<evidence type="ECO:0000313" key="1">
    <source>
        <dbReference type="EMBL" id="PYH91197.1"/>
    </source>
</evidence>
<keyword evidence="2" id="KW-1185">Reference proteome</keyword>
<evidence type="ECO:0008006" key="3">
    <source>
        <dbReference type="Google" id="ProtNLM"/>
    </source>
</evidence>
<evidence type="ECO:0000313" key="2">
    <source>
        <dbReference type="Proteomes" id="UP000247810"/>
    </source>
</evidence>
<protein>
    <recommendedName>
        <fullName evidence="3">ABM domain-containing protein</fullName>
    </recommendedName>
</protein>
<dbReference type="STRING" id="1448320.A0A319D9Q7"/>
<sequence>MTGTEGRVLDWFAIFNGSNCRAQEAEWIRILKEIHSLPGCEAVSRACPSEAPATEWVVIKWVTADARAQFLASEQSKPLIDALGRMTGELSLITSLIKEINSGSRPDLRWFLKSTLTRSLPELYGIMTVYFPKDLPVKIINKIEMITGPFSLFSTFGIDPEEGPEFPKYLFFEQNQGWLQETVEFEGGRARCLVYMFHWTDEEGEQAYKEHKRGRPICRGRRKLTTSWEVFLDDLEQHGMLGYRSEHTWFKKKSPDELLNIWPVAMPL</sequence>
<gene>
    <name evidence="1" type="ORF">BO71DRAFT_55724</name>
</gene>
<dbReference type="EMBL" id="KZ825953">
    <property type="protein sequence ID" value="PYH91197.1"/>
    <property type="molecule type" value="Genomic_DNA"/>
</dbReference>
<dbReference type="OrthoDB" id="4993731at2759"/>